<dbReference type="InterPro" id="IPR026893">
    <property type="entry name" value="Tyr/Ser_Pase_IphP-type"/>
</dbReference>
<protein>
    <submittedName>
        <fullName evidence="4">Tyrosine-protein phosphatase</fullName>
    </submittedName>
</protein>
<dbReference type="PROSITE" id="PS50056">
    <property type="entry name" value="TYR_PHOSPHATASE_2"/>
    <property type="match status" value="1"/>
</dbReference>
<sequence>MRTVVLAVDVVRESSGALAVSWELDGAGPVELAVGPSPEAVDHDHPVARVDGAVRALLPEPGPGRCYVSVAPVDGGAAVLAAERVVPLEGASNFRDLGGYRIRDGGRTRWGMVFRADAPDRLTGADLAAIGGLGLRTAYDLRTDGERAKAPSVLPPVVRRVPFAIGGGASRPTPLGELFRGDRTRAIPDDFLYRVYLDMVEQDAAVFGRVLTGLAEPDGLPAVIHCTAGKDRTGLAAALLLSVLGVDDATLLDDYTLSRLYFNERRMAGLTPRLAALGLDEERYHAVFGAPRAAMAATLDQLRERYASVEEYLTGRAGVTPGTIAALRARLVAPAADTPGRTAPTELRGAGPAEPGQTGAAQSIR</sequence>
<name>A0A6G3TDV1_9ACTN</name>
<comment type="caution">
    <text evidence="4">The sequence shown here is derived from an EMBL/GenBank/DDBJ whole genome shotgun (WGS) entry which is preliminary data.</text>
</comment>
<evidence type="ECO:0000256" key="2">
    <source>
        <dbReference type="SAM" id="MobiDB-lite"/>
    </source>
</evidence>
<comment type="similarity">
    <text evidence="1">Belongs to the protein-tyrosine phosphatase family.</text>
</comment>
<dbReference type="InterPro" id="IPR029021">
    <property type="entry name" value="Prot-tyrosine_phosphatase-like"/>
</dbReference>
<feature type="domain" description="Tyrosine specific protein phosphatases" evidence="3">
    <location>
        <begin position="194"/>
        <end position="259"/>
    </location>
</feature>
<dbReference type="PANTHER" id="PTHR31126">
    <property type="entry name" value="TYROSINE-PROTEIN PHOSPHATASE"/>
    <property type="match status" value="1"/>
</dbReference>
<dbReference type="EMBL" id="JAAGMQ010000481">
    <property type="protein sequence ID" value="NEC34802.1"/>
    <property type="molecule type" value="Genomic_DNA"/>
</dbReference>
<accession>A0A6G3TDV1</accession>
<evidence type="ECO:0000259" key="3">
    <source>
        <dbReference type="PROSITE" id="PS50056"/>
    </source>
</evidence>
<dbReference type="AlphaFoldDB" id="A0A6G3TDV1"/>
<dbReference type="GO" id="GO:0004721">
    <property type="term" value="F:phosphoprotein phosphatase activity"/>
    <property type="evidence" value="ECO:0007669"/>
    <property type="project" value="InterPro"/>
</dbReference>
<dbReference type="InterPro" id="IPR000387">
    <property type="entry name" value="Tyr_Pase_dom"/>
</dbReference>
<dbReference type="SUPFAM" id="SSF52799">
    <property type="entry name" value="(Phosphotyrosine protein) phosphatases II"/>
    <property type="match status" value="1"/>
</dbReference>
<gene>
    <name evidence="4" type="ORF">G3I66_16760</name>
</gene>
<evidence type="ECO:0000256" key="1">
    <source>
        <dbReference type="ARBA" id="ARBA00009580"/>
    </source>
</evidence>
<dbReference type="Gene3D" id="3.90.190.10">
    <property type="entry name" value="Protein tyrosine phosphatase superfamily"/>
    <property type="match status" value="1"/>
</dbReference>
<proteinExistence type="inferred from homology"/>
<dbReference type="RefSeq" id="WP_164275135.1">
    <property type="nucleotide sequence ID" value="NZ_JAAGMQ010000481.1"/>
</dbReference>
<dbReference type="Proteomes" id="UP000475666">
    <property type="component" value="Unassembled WGS sequence"/>
</dbReference>
<feature type="region of interest" description="Disordered" evidence="2">
    <location>
        <begin position="335"/>
        <end position="365"/>
    </location>
</feature>
<dbReference type="InterPro" id="IPR016130">
    <property type="entry name" value="Tyr_Pase_AS"/>
</dbReference>
<dbReference type="Pfam" id="PF13350">
    <property type="entry name" value="Y_phosphatase3"/>
    <property type="match status" value="1"/>
</dbReference>
<dbReference type="PROSITE" id="PS00383">
    <property type="entry name" value="TYR_PHOSPHATASE_1"/>
    <property type="match status" value="1"/>
</dbReference>
<evidence type="ECO:0000313" key="5">
    <source>
        <dbReference type="Proteomes" id="UP000475666"/>
    </source>
</evidence>
<evidence type="ECO:0000313" key="4">
    <source>
        <dbReference type="EMBL" id="NEC34802.1"/>
    </source>
</evidence>
<organism evidence="4 5">
    <name type="scientific">Streptomyces rubrogriseus</name>
    <dbReference type="NCBI Taxonomy" id="194673"/>
    <lineage>
        <taxon>Bacteria</taxon>
        <taxon>Bacillati</taxon>
        <taxon>Actinomycetota</taxon>
        <taxon>Actinomycetes</taxon>
        <taxon>Kitasatosporales</taxon>
        <taxon>Streptomycetaceae</taxon>
        <taxon>Streptomyces</taxon>
        <taxon>Streptomyces violaceoruber group</taxon>
    </lineage>
</organism>
<dbReference type="PANTHER" id="PTHR31126:SF1">
    <property type="entry name" value="TYROSINE SPECIFIC PROTEIN PHOSPHATASES DOMAIN-CONTAINING PROTEIN"/>
    <property type="match status" value="1"/>
</dbReference>
<reference evidence="4 5" key="1">
    <citation type="submission" date="2020-01" db="EMBL/GenBank/DDBJ databases">
        <title>Insect and environment-associated Actinomycetes.</title>
        <authorList>
            <person name="Currrie C."/>
            <person name="Chevrette M."/>
            <person name="Carlson C."/>
            <person name="Stubbendieck R."/>
            <person name="Wendt-Pienkowski E."/>
        </authorList>
    </citation>
    <scope>NUCLEOTIDE SEQUENCE [LARGE SCALE GENOMIC DNA]</scope>
    <source>
        <strain evidence="4 5">SID7739</strain>
    </source>
</reference>